<proteinExistence type="inferred from homology"/>
<dbReference type="PANTHER" id="PTHR43133:SF62">
    <property type="entry name" value="RNA POLYMERASE SIGMA FACTOR SIGZ"/>
    <property type="match status" value="1"/>
</dbReference>
<dbReference type="Pfam" id="PF04545">
    <property type="entry name" value="Sigma70_r4"/>
    <property type="match status" value="1"/>
</dbReference>
<dbReference type="GO" id="GO:0016987">
    <property type="term" value="F:sigma factor activity"/>
    <property type="evidence" value="ECO:0007669"/>
    <property type="project" value="UniProtKB-KW"/>
</dbReference>
<evidence type="ECO:0000256" key="4">
    <source>
        <dbReference type="ARBA" id="ARBA00023125"/>
    </source>
</evidence>
<evidence type="ECO:0000256" key="6">
    <source>
        <dbReference type="RuleBase" id="RU000716"/>
    </source>
</evidence>
<name>A0A6I6HLC9_VARPD</name>
<dbReference type="InterPro" id="IPR039425">
    <property type="entry name" value="RNA_pol_sigma-70-like"/>
</dbReference>
<dbReference type="Gene3D" id="1.10.10.10">
    <property type="entry name" value="Winged helix-like DNA-binding domain superfamily/Winged helix DNA-binding domain"/>
    <property type="match status" value="1"/>
</dbReference>
<dbReference type="InterPro" id="IPR036388">
    <property type="entry name" value="WH-like_DNA-bd_sf"/>
</dbReference>
<dbReference type="InterPro" id="IPR013324">
    <property type="entry name" value="RNA_pol_sigma_r3/r4-like"/>
</dbReference>
<evidence type="ECO:0000256" key="3">
    <source>
        <dbReference type="ARBA" id="ARBA00023082"/>
    </source>
</evidence>
<dbReference type="PANTHER" id="PTHR43133">
    <property type="entry name" value="RNA POLYMERASE ECF-TYPE SIGMA FACTO"/>
    <property type="match status" value="1"/>
</dbReference>
<evidence type="ECO:0000256" key="5">
    <source>
        <dbReference type="ARBA" id="ARBA00023163"/>
    </source>
</evidence>
<dbReference type="SUPFAM" id="SSF88659">
    <property type="entry name" value="Sigma3 and sigma4 domains of RNA polymerase sigma factors"/>
    <property type="match status" value="1"/>
</dbReference>
<dbReference type="SUPFAM" id="SSF88946">
    <property type="entry name" value="Sigma2 domain of RNA polymerase sigma factors"/>
    <property type="match status" value="1"/>
</dbReference>
<reference evidence="9 10" key="1">
    <citation type="submission" date="2019-12" db="EMBL/GenBank/DDBJ databases">
        <title>Hybrid Genome Assemblies of two High G+C Isolates from Undergraduate Microbiology Courses.</title>
        <authorList>
            <person name="Ne Ville C.J."/>
            <person name="Enright D."/>
            <person name="Hernandez I."/>
            <person name="Dodsworth J."/>
            <person name="Orwin P.M."/>
        </authorList>
    </citation>
    <scope>NUCLEOTIDE SEQUENCE [LARGE SCALE GENOMIC DNA]</scope>
    <source>
        <strain evidence="9 10">CSUSB</strain>
    </source>
</reference>
<dbReference type="GO" id="GO:0006352">
    <property type="term" value="P:DNA-templated transcription initiation"/>
    <property type="evidence" value="ECO:0007669"/>
    <property type="project" value="InterPro"/>
</dbReference>
<keyword evidence="3 6" id="KW-0731">Sigma factor</keyword>
<dbReference type="NCBIfam" id="TIGR02937">
    <property type="entry name" value="sigma70-ECF"/>
    <property type="match status" value="1"/>
</dbReference>
<evidence type="ECO:0000256" key="1">
    <source>
        <dbReference type="ARBA" id="ARBA00010641"/>
    </source>
</evidence>
<organism evidence="9 10">
    <name type="scientific">Variovorax paradoxus</name>
    <dbReference type="NCBI Taxonomy" id="34073"/>
    <lineage>
        <taxon>Bacteria</taxon>
        <taxon>Pseudomonadati</taxon>
        <taxon>Pseudomonadota</taxon>
        <taxon>Betaproteobacteria</taxon>
        <taxon>Burkholderiales</taxon>
        <taxon>Comamonadaceae</taxon>
        <taxon>Variovorax</taxon>
    </lineage>
</organism>
<dbReference type="InterPro" id="IPR007630">
    <property type="entry name" value="RNA_pol_sigma70_r4"/>
</dbReference>
<keyword evidence="4 6" id="KW-0238">DNA-binding</keyword>
<dbReference type="InterPro" id="IPR007627">
    <property type="entry name" value="RNA_pol_sigma70_r2"/>
</dbReference>
<keyword evidence="5 6" id="KW-0804">Transcription</keyword>
<dbReference type="GO" id="GO:0003677">
    <property type="term" value="F:DNA binding"/>
    <property type="evidence" value="ECO:0007669"/>
    <property type="project" value="UniProtKB-KW"/>
</dbReference>
<evidence type="ECO:0000313" key="9">
    <source>
        <dbReference type="EMBL" id="QGW83623.1"/>
    </source>
</evidence>
<evidence type="ECO:0000259" key="8">
    <source>
        <dbReference type="Pfam" id="PF04545"/>
    </source>
</evidence>
<feature type="domain" description="RNA polymerase sigma-70 region 4" evidence="8">
    <location>
        <begin position="163"/>
        <end position="211"/>
    </location>
</feature>
<dbReference type="InterPro" id="IPR014284">
    <property type="entry name" value="RNA_pol_sigma-70_dom"/>
</dbReference>
<evidence type="ECO:0000313" key="10">
    <source>
        <dbReference type="Proteomes" id="UP000425817"/>
    </source>
</evidence>
<evidence type="ECO:0000259" key="7">
    <source>
        <dbReference type="Pfam" id="PF04542"/>
    </source>
</evidence>
<dbReference type="Proteomes" id="UP000425817">
    <property type="component" value="Chromosome"/>
</dbReference>
<feature type="domain" description="RNA polymerase sigma-70 region 2" evidence="7">
    <location>
        <begin position="59"/>
        <end position="124"/>
    </location>
</feature>
<dbReference type="PROSITE" id="PS01063">
    <property type="entry name" value="SIGMA70_ECF"/>
    <property type="match status" value="1"/>
</dbReference>
<evidence type="ECO:0000256" key="2">
    <source>
        <dbReference type="ARBA" id="ARBA00023015"/>
    </source>
</evidence>
<accession>A0A6I6HLC9</accession>
<dbReference type="InterPro" id="IPR013325">
    <property type="entry name" value="RNA_pol_sigma_r2"/>
</dbReference>
<dbReference type="InterPro" id="IPR000838">
    <property type="entry name" value="RNA_pol_sigma70_ECF_CS"/>
</dbReference>
<dbReference type="EMBL" id="CP046622">
    <property type="protein sequence ID" value="QGW83623.1"/>
    <property type="molecule type" value="Genomic_DNA"/>
</dbReference>
<comment type="similarity">
    <text evidence="1 6">Belongs to the sigma-70 factor family. ECF subfamily.</text>
</comment>
<gene>
    <name evidence="9" type="ORF">GOQ09_19425</name>
</gene>
<keyword evidence="2 6" id="KW-0805">Transcription regulation</keyword>
<protein>
    <recommendedName>
        <fullName evidence="6">RNA polymerase sigma factor</fullName>
    </recommendedName>
</protein>
<sequence>MNTVRQTTAPVSSRVRPRAPWLSIVTLHQGRDAMPTSEELNNLAQAVARNGDRQAFAALFKHFAPRVKSYLIRLGTSEGLAEELAQEAMVSVWRKAPSFDPGLANVSTWIFTIARNLRVDHFRRIGNRTADAEELDGDDMPDTLPQPDELLLTRQREAGVREAMAQLPHEQAQVLRLSFYEEQPHSQIAKALGLPLGTVKSRVRLAVRHLRRLLDGLEP</sequence>
<dbReference type="Pfam" id="PF04542">
    <property type="entry name" value="Sigma70_r2"/>
    <property type="match status" value="1"/>
</dbReference>
<dbReference type="AlphaFoldDB" id="A0A6I6HLC9"/>
<dbReference type="Gene3D" id="1.10.1740.10">
    <property type="match status" value="1"/>
</dbReference>
<dbReference type="OrthoDB" id="9784272at2"/>
<dbReference type="CDD" id="cd06171">
    <property type="entry name" value="Sigma70_r4"/>
    <property type="match status" value="1"/>
</dbReference>